<sequence>MTRCKDWYKTQPDYVEYGAWGFHENRLKSKIVAGPTEEDCTEWLGSKSPSGALMGAYRGGLQQMCQSRRLVWMMENKQDVSPYSVTLTCGNQMCCNPKHFKLKPTNRPDRKL</sequence>
<gene>
    <name evidence="1" type="ORF">UFOVP281_13</name>
</gene>
<name>A0A6J5LP34_9CAUD</name>
<reference evidence="1" key="1">
    <citation type="submission" date="2020-04" db="EMBL/GenBank/DDBJ databases">
        <authorList>
            <person name="Chiriac C."/>
            <person name="Salcher M."/>
            <person name="Ghai R."/>
            <person name="Kavagutti S V."/>
        </authorList>
    </citation>
    <scope>NUCLEOTIDE SEQUENCE</scope>
</reference>
<organism evidence="1">
    <name type="scientific">uncultured Caudovirales phage</name>
    <dbReference type="NCBI Taxonomy" id="2100421"/>
    <lineage>
        <taxon>Viruses</taxon>
        <taxon>Duplodnaviria</taxon>
        <taxon>Heunggongvirae</taxon>
        <taxon>Uroviricota</taxon>
        <taxon>Caudoviricetes</taxon>
        <taxon>Peduoviridae</taxon>
        <taxon>Maltschvirus</taxon>
        <taxon>Maltschvirus maltsch</taxon>
    </lineage>
</organism>
<protein>
    <recommendedName>
        <fullName evidence="2">Zinc-binding loop region of homing endonuclease domain-containing protein</fullName>
    </recommendedName>
</protein>
<accession>A0A6J5LP34</accession>
<proteinExistence type="predicted"/>
<evidence type="ECO:0008006" key="2">
    <source>
        <dbReference type="Google" id="ProtNLM"/>
    </source>
</evidence>
<dbReference type="EMBL" id="LR796295">
    <property type="protein sequence ID" value="CAB4134850.1"/>
    <property type="molecule type" value="Genomic_DNA"/>
</dbReference>
<evidence type="ECO:0000313" key="1">
    <source>
        <dbReference type="EMBL" id="CAB4134850.1"/>
    </source>
</evidence>